<dbReference type="SUPFAM" id="SSF160246">
    <property type="entry name" value="EspE N-terminal domain-like"/>
    <property type="match status" value="1"/>
</dbReference>
<reference evidence="3 4" key="1">
    <citation type="submission" date="2015-07" db="EMBL/GenBank/DDBJ databases">
        <title>Isolation and Genomic Characterization of a Novel Halophilic Metal-Reducing Deltaproteobacterium from the Deep Subsurface.</title>
        <authorList>
            <person name="Badalamenti J.P."/>
            <person name="Summers Z.M."/>
            <person name="Gralnick J.A."/>
            <person name="Bond D.R."/>
        </authorList>
    </citation>
    <scope>NUCLEOTIDE SEQUENCE [LARGE SCALE GENOMIC DNA]</scope>
    <source>
        <strain evidence="3 4">WTL</strain>
    </source>
</reference>
<keyword evidence="4" id="KW-1185">Reference proteome</keyword>
<dbReference type="EMBL" id="CP010802">
    <property type="protein sequence ID" value="ALC18039.1"/>
    <property type="molecule type" value="Genomic_DNA"/>
</dbReference>
<dbReference type="AlphaFoldDB" id="A0A0M3QGI5"/>
<dbReference type="FunFam" id="3.30.300.160:FF:000002">
    <property type="entry name" value="Type II secretion system protein E"/>
    <property type="match status" value="1"/>
</dbReference>
<proteinExistence type="predicted"/>
<dbReference type="RefSeq" id="WP_082351335.1">
    <property type="nucleotide sequence ID" value="NZ_CP010802.1"/>
</dbReference>
<name>A0A0M3QGI5_9BACT</name>
<protein>
    <recommendedName>
        <fullName evidence="2">Type II secretion system protein GspE N-terminal domain-containing protein</fullName>
    </recommendedName>
</protein>
<dbReference type="InterPro" id="IPR007831">
    <property type="entry name" value="T2SS_GspE_N"/>
</dbReference>
<dbReference type="Proteomes" id="UP000057158">
    <property type="component" value="Chromosome"/>
</dbReference>
<dbReference type="InterPro" id="IPR037257">
    <property type="entry name" value="T2SS_E_N_sf"/>
</dbReference>
<dbReference type="PATRIC" id="fig|1603606.3.peg.3569"/>
<feature type="domain" description="Type II secretion system protein GspE N-terminal" evidence="2">
    <location>
        <begin position="58"/>
        <end position="144"/>
    </location>
</feature>
<evidence type="ECO:0000313" key="4">
    <source>
        <dbReference type="Proteomes" id="UP000057158"/>
    </source>
</evidence>
<gene>
    <name evidence="3" type="ORF">DSOUD_3319</name>
</gene>
<evidence type="ECO:0000259" key="2">
    <source>
        <dbReference type="Pfam" id="PF05157"/>
    </source>
</evidence>
<evidence type="ECO:0000313" key="3">
    <source>
        <dbReference type="EMBL" id="ALC18039.1"/>
    </source>
</evidence>
<accession>A0A0M3QGI5</accession>
<dbReference type="KEGG" id="des:DSOUD_3319"/>
<organism evidence="3 4">
    <name type="scientific">Desulfuromonas soudanensis</name>
    <dbReference type="NCBI Taxonomy" id="1603606"/>
    <lineage>
        <taxon>Bacteria</taxon>
        <taxon>Pseudomonadati</taxon>
        <taxon>Thermodesulfobacteriota</taxon>
        <taxon>Desulfuromonadia</taxon>
        <taxon>Desulfuromonadales</taxon>
        <taxon>Desulfuromonadaceae</taxon>
        <taxon>Desulfuromonas</taxon>
    </lineage>
</organism>
<dbReference type="Pfam" id="PF05157">
    <property type="entry name" value="MshEN"/>
    <property type="match status" value="1"/>
</dbReference>
<evidence type="ECO:0000256" key="1">
    <source>
        <dbReference type="SAM" id="MobiDB-lite"/>
    </source>
</evidence>
<feature type="region of interest" description="Disordered" evidence="1">
    <location>
        <begin position="191"/>
        <end position="224"/>
    </location>
</feature>
<dbReference type="OrthoDB" id="5430167at2"/>
<sequence length="488" mass="57188">MAITLRDMLLEVNLITPEQFDEALRNLVIYGGKIGTSLVEMGYLDDGELARLLSKKLAVPYVRADDLLHIPDEVIGLLSRELTLKYKVIPLKLEKKKLSLVMADPTDLRAIDDIAFITGYVIKPLVAPELRLIQALGQYYQMEISPRFQQVIDKVAVRDQEKERQRREAEEQERAEAEERQRLELEEEERRRTEERQRREAEEAERRQAEERERQEQEERDRLEAEERQRRELEEWEKRELAEWEAQRKIKEQQRRELMERAAREREERSLLERAEQERLVREDRRRREQEVQERERLKKEAAERAAMEELEELEVIEEGAWVERLERYSIGEIPLKLARAENRDEIAQTLLQFLGREFDRAALFLIRGGVATGWQAFNREEPVENFDTFNITLERASFLKTVAEGKSLYLGPLPDTAQNRRILAGLGGGRPETVLLIPLMISGRVVNVIYVEGGEKMLADRLGELTSLVAKVALAFEILILREKILS</sequence>
<dbReference type="STRING" id="1603606.DSOUD_3319"/>
<dbReference type="Gene3D" id="3.30.300.160">
    <property type="entry name" value="Type II secretion system, protein E, N-terminal domain"/>
    <property type="match status" value="1"/>
</dbReference>